<dbReference type="Proteomes" id="UP001577267">
    <property type="component" value="Unassembled WGS sequence"/>
</dbReference>
<reference evidence="2 3" key="1">
    <citation type="submission" date="2024-09" db="EMBL/GenBank/DDBJ databases">
        <title>Draft genome sequence of multifaceted antimicrobials producing Streptomyces sp. strain FH1.</title>
        <authorList>
            <person name="Hassan F."/>
            <person name="Ali H."/>
            <person name="Hassan N."/>
            <person name="Nawaz A."/>
        </authorList>
    </citation>
    <scope>NUCLEOTIDE SEQUENCE [LARGE SCALE GENOMIC DNA]</scope>
    <source>
        <strain evidence="2 3">FH1</strain>
    </source>
</reference>
<proteinExistence type="predicted"/>
<evidence type="ECO:0000313" key="3">
    <source>
        <dbReference type="Proteomes" id="UP001577267"/>
    </source>
</evidence>
<dbReference type="RefSeq" id="WP_375061081.1">
    <property type="nucleotide sequence ID" value="NZ_JBHGBT010000001.1"/>
</dbReference>
<keyword evidence="3" id="KW-1185">Reference proteome</keyword>
<gene>
    <name evidence="2" type="ORF">ACE11A_01365</name>
</gene>
<feature type="region of interest" description="Disordered" evidence="1">
    <location>
        <begin position="61"/>
        <end position="95"/>
    </location>
</feature>
<evidence type="ECO:0000256" key="1">
    <source>
        <dbReference type="SAM" id="MobiDB-lite"/>
    </source>
</evidence>
<comment type="caution">
    <text evidence="2">The sequence shown here is derived from an EMBL/GenBank/DDBJ whole genome shotgun (WGS) entry which is preliminary data.</text>
</comment>
<sequence length="95" mass="10871">MRDLVIRRADLLPEREMPPVLLELCAHVSGYEITAARWEREDYREHLSVVPFPGEEIHACAREGSPNSRRNRPGCWAAERRRSGGPARPRHGSTE</sequence>
<protein>
    <submittedName>
        <fullName evidence="2">Uncharacterized protein</fullName>
    </submittedName>
</protein>
<name>A0ABV4ZFY3_9ACTN</name>
<evidence type="ECO:0000313" key="2">
    <source>
        <dbReference type="EMBL" id="MFB4193021.1"/>
    </source>
</evidence>
<dbReference type="EMBL" id="JBHGBT010000001">
    <property type="protein sequence ID" value="MFB4193021.1"/>
    <property type="molecule type" value="Genomic_DNA"/>
</dbReference>
<organism evidence="2 3">
    <name type="scientific">Streptomyces carpaticus</name>
    <dbReference type="NCBI Taxonomy" id="285558"/>
    <lineage>
        <taxon>Bacteria</taxon>
        <taxon>Bacillati</taxon>
        <taxon>Actinomycetota</taxon>
        <taxon>Actinomycetes</taxon>
        <taxon>Kitasatosporales</taxon>
        <taxon>Streptomycetaceae</taxon>
        <taxon>Streptomyces</taxon>
    </lineage>
</organism>
<accession>A0ABV4ZFY3</accession>